<dbReference type="InterPro" id="IPR007160">
    <property type="entry name" value="DUF362"/>
</dbReference>
<keyword evidence="3" id="KW-0479">Metal-binding</keyword>
<dbReference type="Proteomes" id="UP000657177">
    <property type="component" value="Unassembled WGS sequence"/>
</dbReference>
<accession>A0A8J6LMJ6</accession>
<evidence type="ECO:0000256" key="4">
    <source>
        <dbReference type="ARBA" id="ARBA00023004"/>
    </source>
</evidence>
<dbReference type="Pfam" id="PF12838">
    <property type="entry name" value="Fer4_7"/>
    <property type="match status" value="1"/>
</dbReference>
<dbReference type="EMBL" id="JAAKDE010000008">
    <property type="protein sequence ID" value="MBA2132843.1"/>
    <property type="molecule type" value="Genomic_DNA"/>
</dbReference>
<dbReference type="RefSeq" id="WP_181339294.1">
    <property type="nucleotide sequence ID" value="NZ_JAAKDE010000008.1"/>
</dbReference>
<keyword evidence="5" id="KW-0411">Iron-sulfur</keyword>
<comment type="function">
    <text evidence="1">Ferredoxins are iron-sulfur proteins that transfer electrons in a wide variety of metabolic reactions.</text>
</comment>
<evidence type="ECO:0000313" key="7">
    <source>
        <dbReference type="EMBL" id="MBA2132843.1"/>
    </source>
</evidence>
<comment type="caution">
    <text evidence="7">The sequence shown here is derived from an EMBL/GenBank/DDBJ whole genome shotgun (WGS) entry which is preliminary data.</text>
</comment>
<sequence length="372" mass="40476">MTKVALARCDNYERSAVESAVRKSLSELGGIARYVRPGQRVLVKPNLLAAEPPERGVVTHPEVVRAVLKELLAIGAKPLVGDSPGLGSLARVAQKTGITQVCQELGVPLGVFDREIEVKAPHGRILRSFPLVEEVTQVDAVINLPRVKTHGLTRLTGAVKNLFGCVAGLRKGEMHFRLQHAEVFHEMLIDLALTIKPVLNIVDGIMAMEGGGPRNGSLRFMGLIIAGTDPFAVDATIARLVGLEPAAVPLLALAAKRGLPGLKETEVEVLGEALEAFIISDFKVPPAATRIGFRVPAVVNSFFRRYVSPYPVIKDNCRKCGVCLEACPARLITFGRDKVMIDDRHCLRCYCCQEFCPHNAIELKIPFLGRFL</sequence>
<dbReference type="GO" id="GO:0046872">
    <property type="term" value="F:metal ion binding"/>
    <property type="evidence" value="ECO:0007669"/>
    <property type="project" value="UniProtKB-KW"/>
</dbReference>
<organism evidence="7 8">
    <name type="scientific">Capillibacterium thermochitinicola</name>
    <dbReference type="NCBI Taxonomy" id="2699427"/>
    <lineage>
        <taxon>Bacteria</taxon>
        <taxon>Bacillati</taxon>
        <taxon>Bacillota</taxon>
        <taxon>Capillibacterium</taxon>
    </lineage>
</organism>
<dbReference type="GO" id="GO:0051539">
    <property type="term" value="F:4 iron, 4 sulfur cluster binding"/>
    <property type="evidence" value="ECO:0007669"/>
    <property type="project" value="UniProtKB-KW"/>
</dbReference>
<protein>
    <submittedName>
        <fullName evidence="7">DUF362 domain-containing protein</fullName>
    </submittedName>
</protein>
<dbReference type="PANTHER" id="PTHR24960:SF76">
    <property type="entry name" value="4FE-4S FERREDOXIN-TYPE DOMAIN-CONTAINING PROTEIN"/>
    <property type="match status" value="1"/>
</dbReference>
<keyword evidence="4" id="KW-0408">Iron</keyword>
<proteinExistence type="predicted"/>
<evidence type="ECO:0000313" key="8">
    <source>
        <dbReference type="Proteomes" id="UP000657177"/>
    </source>
</evidence>
<evidence type="ECO:0000256" key="1">
    <source>
        <dbReference type="ARBA" id="ARBA00003532"/>
    </source>
</evidence>
<dbReference type="SUPFAM" id="SSF54862">
    <property type="entry name" value="4Fe-4S ferredoxins"/>
    <property type="match status" value="1"/>
</dbReference>
<dbReference type="InterPro" id="IPR050157">
    <property type="entry name" value="PSI_iron-sulfur_center"/>
</dbReference>
<evidence type="ECO:0000256" key="3">
    <source>
        <dbReference type="ARBA" id="ARBA00022723"/>
    </source>
</evidence>
<dbReference type="PROSITE" id="PS51379">
    <property type="entry name" value="4FE4S_FER_2"/>
    <property type="match status" value="2"/>
</dbReference>
<keyword evidence="8" id="KW-1185">Reference proteome</keyword>
<evidence type="ECO:0000256" key="2">
    <source>
        <dbReference type="ARBA" id="ARBA00022485"/>
    </source>
</evidence>
<feature type="domain" description="4Fe-4S ferredoxin-type" evidence="6">
    <location>
        <begin position="308"/>
        <end position="336"/>
    </location>
</feature>
<dbReference type="AlphaFoldDB" id="A0A8J6LMJ6"/>
<feature type="domain" description="4Fe-4S ferredoxin-type" evidence="6">
    <location>
        <begin position="337"/>
        <end position="366"/>
    </location>
</feature>
<dbReference type="PROSITE" id="PS00198">
    <property type="entry name" value="4FE4S_FER_1"/>
    <property type="match status" value="1"/>
</dbReference>
<gene>
    <name evidence="7" type="ORF">G5B42_04695</name>
</gene>
<reference evidence="7" key="1">
    <citation type="submission" date="2020-06" db="EMBL/GenBank/DDBJ databases">
        <title>Novel chitinolytic bacterium.</title>
        <authorList>
            <person name="Ungkulpasvich U."/>
            <person name="Kosugi A."/>
            <person name="Uke A."/>
        </authorList>
    </citation>
    <scope>NUCLEOTIDE SEQUENCE</scope>
    <source>
        <strain evidence="7">UUS1-1</strain>
    </source>
</reference>
<keyword evidence="2" id="KW-0004">4Fe-4S</keyword>
<dbReference type="InterPro" id="IPR017900">
    <property type="entry name" value="4Fe4S_Fe_S_CS"/>
</dbReference>
<dbReference type="Gene3D" id="3.30.70.20">
    <property type="match status" value="1"/>
</dbReference>
<dbReference type="PANTHER" id="PTHR24960">
    <property type="entry name" value="PHOTOSYSTEM I IRON-SULFUR CENTER-RELATED"/>
    <property type="match status" value="1"/>
</dbReference>
<evidence type="ECO:0000256" key="5">
    <source>
        <dbReference type="ARBA" id="ARBA00023014"/>
    </source>
</evidence>
<dbReference type="Pfam" id="PF04015">
    <property type="entry name" value="DUF362"/>
    <property type="match status" value="1"/>
</dbReference>
<name>A0A8J6LMJ6_9FIRM</name>
<dbReference type="InterPro" id="IPR017896">
    <property type="entry name" value="4Fe4S_Fe-S-bd"/>
</dbReference>
<evidence type="ECO:0000259" key="6">
    <source>
        <dbReference type="PROSITE" id="PS51379"/>
    </source>
</evidence>